<organism evidence="1">
    <name type="scientific">Notodromas monacha</name>
    <dbReference type="NCBI Taxonomy" id="399045"/>
    <lineage>
        <taxon>Eukaryota</taxon>
        <taxon>Metazoa</taxon>
        <taxon>Ecdysozoa</taxon>
        <taxon>Arthropoda</taxon>
        <taxon>Crustacea</taxon>
        <taxon>Oligostraca</taxon>
        <taxon>Ostracoda</taxon>
        <taxon>Podocopa</taxon>
        <taxon>Podocopida</taxon>
        <taxon>Cypridocopina</taxon>
        <taxon>Cypridoidea</taxon>
        <taxon>Cyprididae</taxon>
        <taxon>Notodromas</taxon>
    </lineage>
</organism>
<name>A0A7R9BMW3_9CRUS</name>
<protein>
    <submittedName>
        <fullName evidence="1">Uncharacterized protein</fullName>
    </submittedName>
</protein>
<sequence length="274" mass="30750">MGPTAGRLIFWHSPSSNALFRCMLVPTTIAVSGTFSAGEEFAIFGITRTSLDDPLVHTNNLSSTSTPTLSHSSSRSINHRIIIMIIMIIDDDDEMTMSLINVISQTVDGRIRGSNRSNKRFFLVIFVIIKCFRTNNLSSTSTPTLSHSSSRSINHRIIIIVIIMIIDDDEMTMSLISVIPQTVDGRIGGNRSNKRFFLKHKSKNMCNINQNHNTRCCLYKGNHQTDSQSIHLETRKTSQKASKRWPFIDKRGNAEMIDLGGIFHAEERLISAKP</sequence>
<reference evidence="1" key="1">
    <citation type="submission" date="2020-11" db="EMBL/GenBank/DDBJ databases">
        <authorList>
            <person name="Tran Van P."/>
        </authorList>
    </citation>
    <scope>NUCLEOTIDE SEQUENCE</scope>
</reference>
<evidence type="ECO:0000313" key="2">
    <source>
        <dbReference type="Proteomes" id="UP000678499"/>
    </source>
</evidence>
<keyword evidence="2" id="KW-1185">Reference proteome</keyword>
<dbReference type="EMBL" id="OA882953">
    <property type="protein sequence ID" value="CAD7277467.1"/>
    <property type="molecule type" value="Genomic_DNA"/>
</dbReference>
<dbReference type="EMBL" id="CAJPEX010000916">
    <property type="protein sequence ID" value="CAG0917619.1"/>
    <property type="molecule type" value="Genomic_DNA"/>
</dbReference>
<proteinExistence type="predicted"/>
<evidence type="ECO:0000313" key="1">
    <source>
        <dbReference type="EMBL" id="CAD7277467.1"/>
    </source>
</evidence>
<dbReference type="Proteomes" id="UP000678499">
    <property type="component" value="Unassembled WGS sequence"/>
</dbReference>
<gene>
    <name evidence="1" type="ORF">NMOB1V02_LOCUS5200</name>
</gene>
<dbReference type="AlphaFoldDB" id="A0A7R9BMW3"/>
<accession>A0A7R9BMW3</accession>